<evidence type="ECO:0000313" key="9">
    <source>
        <dbReference type="EMBL" id="CCW36225.1"/>
    </source>
</evidence>
<dbReference type="InterPro" id="IPR016040">
    <property type="entry name" value="NAD(P)-bd_dom"/>
</dbReference>
<organism evidence="9 10">
    <name type="scientific">Chthonomonas calidirosea (strain DSM 23976 / ICMP 18418 / T49)</name>
    <dbReference type="NCBI Taxonomy" id="1303518"/>
    <lineage>
        <taxon>Bacteria</taxon>
        <taxon>Bacillati</taxon>
        <taxon>Armatimonadota</taxon>
        <taxon>Chthonomonadia</taxon>
        <taxon>Chthonomonadales</taxon>
        <taxon>Chthonomonadaceae</taxon>
        <taxon>Chthonomonas</taxon>
    </lineage>
</organism>
<evidence type="ECO:0000256" key="4">
    <source>
        <dbReference type="ARBA" id="ARBA00011989"/>
    </source>
</evidence>
<evidence type="ECO:0000256" key="6">
    <source>
        <dbReference type="ARBA" id="ARBA00059383"/>
    </source>
</evidence>
<dbReference type="STRING" id="454171.CP488_01670"/>
<dbReference type="PANTHER" id="PTHR43715:SF1">
    <property type="entry name" value="GDP-MANNOSE 4,6 DEHYDRATASE"/>
    <property type="match status" value="1"/>
</dbReference>
<dbReference type="HAMAP" id="MF_00955">
    <property type="entry name" value="GDP_Man_dehydratase"/>
    <property type="match status" value="1"/>
</dbReference>
<comment type="function">
    <text evidence="6 7">Catalyzes the conversion of GDP-D-mannose to GDP-4-dehydro-6-deoxy-D-mannose.</text>
</comment>
<name>S0EXK8_CHTCT</name>
<evidence type="ECO:0000313" key="10">
    <source>
        <dbReference type="Proteomes" id="UP000014227"/>
    </source>
</evidence>
<dbReference type="Proteomes" id="UP000014227">
    <property type="component" value="Chromosome I"/>
</dbReference>
<evidence type="ECO:0000256" key="1">
    <source>
        <dbReference type="ARBA" id="ARBA00000188"/>
    </source>
</evidence>
<dbReference type="HOGENOM" id="CLU_007383_14_0_0"/>
<dbReference type="eggNOG" id="COG1089">
    <property type="taxonomic scope" value="Bacteria"/>
</dbReference>
<dbReference type="PANTHER" id="PTHR43715">
    <property type="entry name" value="GDP-MANNOSE 4,6-DEHYDRATASE"/>
    <property type="match status" value="1"/>
</dbReference>
<dbReference type="GO" id="GO:0008446">
    <property type="term" value="F:GDP-mannose 4,6-dehydratase activity"/>
    <property type="evidence" value="ECO:0007669"/>
    <property type="project" value="UniProtKB-UniRule"/>
</dbReference>
<reference evidence="10" key="1">
    <citation type="submission" date="2013-03" db="EMBL/GenBank/DDBJ databases">
        <title>Genome sequence of Chthonomonas calidirosea, the first sequenced genome from the Armatimonadetes phylum (formally candidate division OP10).</title>
        <authorList>
            <person name="Lee K.C.Y."/>
            <person name="Morgan X.C."/>
            <person name="Dunfield P.F."/>
            <person name="Tamas I."/>
            <person name="Houghton K.M."/>
            <person name="Vyssotski M."/>
            <person name="Ryan J.L.J."/>
            <person name="Lagutin K."/>
            <person name="McDonald I.R."/>
            <person name="Stott M.B."/>
        </authorList>
    </citation>
    <scope>NUCLEOTIDE SEQUENCE [LARGE SCALE GENOMIC DNA]</scope>
    <source>
        <strain evidence="10">DSM 23976 / ICMP 18418 / T49</strain>
    </source>
</reference>
<sequence length="345" mass="38921">MTKRALITGITGQDGAYLAKLLLDHGYEVYGAYRRSASINLWRLAELGIANAVKLVSLELLEYSNILRCLDQVQPDEVYNLAAQSFVTASFDQPIYTADVDALGTTRLLEALRQVRPEAHFYQASTSEMFGKVREVPQTEETPFHPRSPYGVAKLYAHWITVNYRESYGMHATSGILFNHESPLRGQEFVTRKITSSLARIRHGQLDVLELGNLDAKRDWGFAGDYVRGMYLMLQQPQADDYVLATGETRTVREFVEVAARYAGFDIVWEGVAENTRGIDRKTGKEIVRVNPKLYRPAEVDLLLGCPKKAETKLGWHREVSFEGLVESMVRADLDRAARGMLDSH</sequence>
<keyword evidence="5 7" id="KW-0456">Lyase</keyword>
<evidence type="ECO:0000259" key="8">
    <source>
        <dbReference type="Pfam" id="PF16363"/>
    </source>
</evidence>
<dbReference type="Gene3D" id="3.40.50.720">
    <property type="entry name" value="NAD(P)-binding Rossmann-like Domain"/>
    <property type="match status" value="1"/>
</dbReference>
<dbReference type="KEGG" id="ccz:CCALI_02421"/>
<dbReference type="InterPro" id="IPR036291">
    <property type="entry name" value="NAD(P)-bd_dom_sf"/>
</dbReference>
<dbReference type="SUPFAM" id="SSF51735">
    <property type="entry name" value="NAD(P)-binding Rossmann-fold domains"/>
    <property type="match status" value="1"/>
</dbReference>
<dbReference type="NCBIfam" id="TIGR01472">
    <property type="entry name" value="gmd"/>
    <property type="match status" value="1"/>
</dbReference>
<dbReference type="FunFam" id="3.40.50.720:FF:000924">
    <property type="entry name" value="GDP-mannose 4,6 dehydratase"/>
    <property type="match status" value="1"/>
</dbReference>
<dbReference type="EC" id="4.2.1.47" evidence="4 7"/>
<dbReference type="InParanoid" id="S0EXK8"/>
<dbReference type="CDD" id="cd05260">
    <property type="entry name" value="GDP_MD_SDR_e"/>
    <property type="match status" value="1"/>
</dbReference>
<dbReference type="PATRIC" id="fig|1303518.3.peg.2522"/>
<comment type="caution">
    <text evidence="7">Lacks conserved residue(s) required for the propagation of feature annotation.</text>
</comment>
<dbReference type="Gene3D" id="3.90.25.10">
    <property type="entry name" value="UDP-galactose 4-epimerase, domain 1"/>
    <property type="match status" value="1"/>
</dbReference>
<keyword evidence="7" id="KW-0521">NADP</keyword>
<dbReference type="RefSeq" id="WP_016483739.1">
    <property type="nucleotide sequence ID" value="NC_021487.1"/>
</dbReference>
<evidence type="ECO:0000256" key="2">
    <source>
        <dbReference type="ARBA" id="ARBA00001937"/>
    </source>
</evidence>
<evidence type="ECO:0000256" key="7">
    <source>
        <dbReference type="HAMAP-Rule" id="MF_00955"/>
    </source>
</evidence>
<accession>S0EXK8</accession>
<dbReference type="InterPro" id="IPR006368">
    <property type="entry name" value="GDP_Man_deHydtase"/>
</dbReference>
<feature type="domain" description="NAD(P)-binding" evidence="8">
    <location>
        <begin position="6"/>
        <end position="329"/>
    </location>
</feature>
<dbReference type="GO" id="GO:0070401">
    <property type="term" value="F:NADP+ binding"/>
    <property type="evidence" value="ECO:0007669"/>
    <property type="project" value="UniProtKB-UniRule"/>
</dbReference>
<proteinExistence type="inferred from homology"/>
<dbReference type="EMBL" id="HF951689">
    <property type="protein sequence ID" value="CCW36225.1"/>
    <property type="molecule type" value="Genomic_DNA"/>
</dbReference>
<gene>
    <name evidence="7" type="primary">gmd</name>
    <name evidence="9" type="ORF">CCALI_02421</name>
</gene>
<evidence type="ECO:0000256" key="3">
    <source>
        <dbReference type="ARBA" id="ARBA00009263"/>
    </source>
</evidence>
<dbReference type="GO" id="GO:0042351">
    <property type="term" value="P:'de novo' GDP-L-fucose biosynthetic process"/>
    <property type="evidence" value="ECO:0007669"/>
    <property type="project" value="TreeGrafter"/>
</dbReference>
<dbReference type="AlphaFoldDB" id="S0EXK8"/>
<comment type="similarity">
    <text evidence="3 7">Belongs to the NAD(P)-dependent epimerase/dehydratase family. GDP-mannose 4,6-dehydratase subfamily.</text>
</comment>
<comment type="catalytic activity">
    <reaction evidence="1 7">
        <text>GDP-alpha-D-mannose = GDP-4-dehydro-alpha-D-rhamnose + H2O</text>
        <dbReference type="Rhea" id="RHEA:23820"/>
        <dbReference type="ChEBI" id="CHEBI:15377"/>
        <dbReference type="ChEBI" id="CHEBI:57527"/>
        <dbReference type="ChEBI" id="CHEBI:57964"/>
        <dbReference type="EC" id="4.2.1.47"/>
    </reaction>
</comment>
<keyword evidence="10" id="KW-1185">Reference proteome</keyword>
<evidence type="ECO:0000256" key="5">
    <source>
        <dbReference type="ARBA" id="ARBA00023239"/>
    </source>
</evidence>
<protein>
    <recommendedName>
        <fullName evidence="4 7">GDP-mannose 4,6-dehydratase</fullName>
        <ecNumber evidence="4 7">4.2.1.47</ecNumber>
    </recommendedName>
    <alternativeName>
        <fullName evidence="7">GDP-D-mannose dehydratase</fullName>
    </alternativeName>
</protein>
<comment type="cofactor">
    <cofactor evidence="2 7">
        <name>NADP(+)</name>
        <dbReference type="ChEBI" id="CHEBI:58349"/>
    </cofactor>
</comment>
<dbReference type="Pfam" id="PF16363">
    <property type="entry name" value="GDP_Man_Dehyd"/>
    <property type="match status" value="1"/>
</dbReference>
<dbReference type="OrthoDB" id="9779041at2"/>